<evidence type="ECO:0000313" key="1">
    <source>
        <dbReference type="EMBL" id="CAD6247431.1"/>
    </source>
</evidence>
<dbReference type="AlphaFoldDB" id="A0A811PPH1"/>
<reference evidence="1" key="1">
    <citation type="submission" date="2020-10" db="EMBL/GenBank/DDBJ databases">
        <authorList>
            <person name="Han B."/>
            <person name="Lu T."/>
            <person name="Zhao Q."/>
            <person name="Huang X."/>
            <person name="Zhao Y."/>
        </authorList>
    </citation>
    <scope>NUCLEOTIDE SEQUENCE</scope>
</reference>
<protein>
    <submittedName>
        <fullName evidence="1">Uncharacterized protein</fullName>
    </submittedName>
</protein>
<proteinExistence type="predicted"/>
<evidence type="ECO:0000313" key="2">
    <source>
        <dbReference type="Proteomes" id="UP000604825"/>
    </source>
</evidence>
<accession>A0A811PPH1</accession>
<dbReference type="Proteomes" id="UP000604825">
    <property type="component" value="Unassembled WGS sequence"/>
</dbReference>
<sequence length="145" mass="15553">MDQSRWTMESFSSSRMVDGVTANYNKVLRFLLYLPRAGADGVAVFSGGASDGGPPVAVRPREGAQVSFTRITDPKLADKFSNSLPPNPSAVTKAQCNCYDLGGIDKKCNTMAYSIAMKGHWCSGSGHGNSKKQAMLIKKVEMING</sequence>
<gene>
    <name evidence="1" type="ORF">NCGR_LOCUS31626</name>
</gene>
<comment type="caution">
    <text evidence="1">The sequence shown here is derived from an EMBL/GenBank/DDBJ whole genome shotgun (WGS) entry which is preliminary data.</text>
</comment>
<organism evidence="1 2">
    <name type="scientific">Miscanthus lutarioriparius</name>
    <dbReference type="NCBI Taxonomy" id="422564"/>
    <lineage>
        <taxon>Eukaryota</taxon>
        <taxon>Viridiplantae</taxon>
        <taxon>Streptophyta</taxon>
        <taxon>Embryophyta</taxon>
        <taxon>Tracheophyta</taxon>
        <taxon>Spermatophyta</taxon>
        <taxon>Magnoliopsida</taxon>
        <taxon>Liliopsida</taxon>
        <taxon>Poales</taxon>
        <taxon>Poaceae</taxon>
        <taxon>PACMAD clade</taxon>
        <taxon>Panicoideae</taxon>
        <taxon>Andropogonodae</taxon>
        <taxon>Andropogoneae</taxon>
        <taxon>Saccharinae</taxon>
        <taxon>Miscanthus</taxon>
    </lineage>
</organism>
<dbReference type="EMBL" id="CAJGYO010000007">
    <property type="protein sequence ID" value="CAD6247431.1"/>
    <property type="molecule type" value="Genomic_DNA"/>
</dbReference>
<name>A0A811PPH1_9POAL</name>
<keyword evidence="2" id="KW-1185">Reference proteome</keyword>